<evidence type="ECO:0000313" key="1">
    <source>
        <dbReference type="EMBL" id="CAD8420957.1"/>
    </source>
</evidence>
<accession>A0A6T8MHL0</accession>
<sequence>MLGGGEEACGIDIDLDARSGYDNFSMPHEVQADDGHRSDEVITPIIYAGNGVEGGHLISSNNNGNHVADAEELESIESQLEESDIAMEREENEYIDEEVIEDLDQEKQHQGYLPAVQSMGAGKPGDLEQFHLPIIFESRKTCFEPTKDLNFGA</sequence>
<name>A0A6T8MHL0_9STRA</name>
<gene>
    <name evidence="1" type="ORF">PINE0816_LOCUS17108</name>
    <name evidence="2" type="ORF">PINE0816_LOCUS17109</name>
</gene>
<dbReference type="EMBL" id="HBEL01036534">
    <property type="protein sequence ID" value="CAD8420958.1"/>
    <property type="molecule type" value="Transcribed_RNA"/>
</dbReference>
<organism evidence="2">
    <name type="scientific">Proboscia inermis</name>
    <dbReference type="NCBI Taxonomy" id="420281"/>
    <lineage>
        <taxon>Eukaryota</taxon>
        <taxon>Sar</taxon>
        <taxon>Stramenopiles</taxon>
        <taxon>Ochrophyta</taxon>
        <taxon>Bacillariophyta</taxon>
        <taxon>Coscinodiscophyceae</taxon>
        <taxon>Rhizosoleniophycidae</taxon>
        <taxon>Rhizosoleniales</taxon>
        <taxon>Rhizosoleniaceae</taxon>
        <taxon>Proboscia</taxon>
    </lineage>
</organism>
<protein>
    <submittedName>
        <fullName evidence="2">Uncharacterized protein</fullName>
    </submittedName>
</protein>
<proteinExistence type="predicted"/>
<dbReference type="EMBL" id="HBEL01036533">
    <property type="protein sequence ID" value="CAD8420957.1"/>
    <property type="molecule type" value="Transcribed_RNA"/>
</dbReference>
<reference evidence="2" key="1">
    <citation type="submission" date="2021-01" db="EMBL/GenBank/DDBJ databases">
        <authorList>
            <person name="Corre E."/>
            <person name="Pelletier E."/>
            <person name="Niang G."/>
            <person name="Scheremetjew M."/>
            <person name="Finn R."/>
            <person name="Kale V."/>
            <person name="Holt S."/>
            <person name="Cochrane G."/>
            <person name="Meng A."/>
            <person name="Brown T."/>
            <person name="Cohen L."/>
        </authorList>
    </citation>
    <scope>NUCLEOTIDE SEQUENCE</scope>
    <source>
        <strain evidence="2">CCAP1064/1</strain>
    </source>
</reference>
<dbReference type="AlphaFoldDB" id="A0A6T8MHL0"/>
<evidence type="ECO:0000313" key="2">
    <source>
        <dbReference type="EMBL" id="CAD8420958.1"/>
    </source>
</evidence>